<dbReference type="AlphaFoldDB" id="A0A179H460"/>
<name>A0A179H460_PURLI</name>
<comment type="caution">
    <text evidence="1">The sequence shown here is derived from an EMBL/GenBank/DDBJ whole genome shotgun (WGS) entry which is preliminary data.</text>
</comment>
<evidence type="ECO:0000313" key="2">
    <source>
        <dbReference type="Proteomes" id="UP000078240"/>
    </source>
</evidence>
<dbReference type="Proteomes" id="UP000078240">
    <property type="component" value="Unassembled WGS sequence"/>
</dbReference>
<reference evidence="1 2" key="1">
    <citation type="submission" date="2016-01" db="EMBL/GenBank/DDBJ databases">
        <title>Biosynthesis of antibiotic leucinostatins and their inhibition on Phytophthora in bio-control Purpureocillium lilacinum.</title>
        <authorList>
            <person name="Wang G."/>
            <person name="Liu Z."/>
            <person name="Lin R."/>
            <person name="Li E."/>
            <person name="Mao Z."/>
            <person name="Ling J."/>
            <person name="Yin W."/>
            <person name="Xie B."/>
        </authorList>
    </citation>
    <scope>NUCLEOTIDE SEQUENCE [LARGE SCALE GENOMIC DNA]</scope>
    <source>
        <strain evidence="1">PLBJ-1</strain>
    </source>
</reference>
<protein>
    <submittedName>
        <fullName evidence="1">Uncharacterized protein</fullName>
    </submittedName>
</protein>
<evidence type="ECO:0000313" key="1">
    <source>
        <dbReference type="EMBL" id="OAQ85006.1"/>
    </source>
</evidence>
<organism evidence="1 2">
    <name type="scientific">Purpureocillium lilacinum</name>
    <name type="common">Paecilomyces lilacinus</name>
    <dbReference type="NCBI Taxonomy" id="33203"/>
    <lineage>
        <taxon>Eukaryota</taxon>
        <taxon>Fungi</taxon>
        <taxon>Dikarya</taxon>
        <taxon>Ascomycota</taxon>
        <taxon>Pezizomycotina</taxon>
        <taxon>Sordariomycetes</taxon>
        <taxon>Hypocreomycetidae</taxon>
        <taxon>Hypocreales</taxon>
        <taxon>Ophiocordycipitaceae</taxon>
        <taxon>Purpureocillium</taxon>
    </lineage>
</organism>
<dbReference type="EMBL" id="LSBH01000002">
    <property type="protein sequence ID" value="OAQ85006.1"/>
    <property type="molecule type" value="Genomic_DNA"/>
</dbReference>
<sequence>MRCCRWTGWRSQVRVLEALCRPSPHSSLEKGLFLSQFGDQTQCPSDNDSLFAVSCGSSWSCSRNASKAPGPALPCPLPVGNLDACSHRGSQTGGRRLWGRQEGESAGGGAAAGPAWPVLDYGPAVRADLGAGPTGPASGSLHDRLVDSVSAARFVQPVGASSAGPQKAHHPWAEPLFLGRSWTIWALAVSRHRHGAPMLLFSVVSSASKQSSEQMKDGAGRGPGEDCSHGCHSLVPLIRPLCHFVTVLVCLPQ</sequence>
<proteinExistence type="predicted"/>
<accession>A0A179H460</accession>
<gene>
    <name evidence="1" type="ORF">VFPBJ_03779</name>
</gene>